<feature type="signal peptide" evidence="4">
    <location>
        <begin position="1"/>
        <end position="25"/>
    </location>
</feature>
<dbReference type="KEGG" id="hdh:G5B40_07310"/>
<sequence>MKARSFTGSCMALGLLLSAPDAAVARDGSLEQCGSLSAPVRDVIHHCRRALSRGGLTKKQEFVANLNLGDALLSTGTPGAARDAFAAAAATGLERVELYVGRARAEEALGDRMAAARQLDRALELAPQSLDVRLARGAFYLRISQPEAALEEFNAAVRIDGDDADARFNRGLTLIALNRGGEAASDFSAVISSYPNDAGAYFQRGRAREGRDDSGALQDFDQATELSPEWALPYFVSGQLLDRLGREAEANRRFRRAFELGHKDPWLLNRIRSLGG</sequence>
<dbReference type="InterPro" id="IPR050498">
    <property type="entry name" value="Ycf3"/>
</dbReference>
<evidence type="ECO:0000256" key="3">
    <source>
        <dbReference type="PROSITE-ProRule" id="PRU00339"/>
    </source>
</evidence>
<dbReference type="Pfam" id="PF13432">
    <property type="entry name" value="TPR_16"/>
    <property type="match status" value="2"/>
</dbReference>
<accession>A0A7L5BTF1</accession>
<evidence type="ECO:0000256" key="4">
    <source>
        <dbReference type="SAM" id="SignalP"/>
    </source>
</evidence>
<evidence type="ECO:0000313" key="6">
    <source>
        <dbReference type="Proteomes" id="UP000503336"/>
    </source>
</evidence>
<evidence type="ECO:0000313" key="5">
    <source>
        <dbReference type="EMBL" id="QIE55280.1"/>
    </source>
</evidence>
<dbReference type="EMBL" id="CP049056">
    <property type="protein sequence ID" value="QIE55280.1"/>
    <property type="molecule type" value="Genomic_DNA"/>
</dbReference>
<dbReference type="AlphaFoldDB" id="A0A7L5BTF1"/>
<protein>
    <submittedName>
        <fullName evidence="5">Tetratricopeptide repeat protein</fullName>
    </submittedName>
</protein>
<dbReference type="Gene3D" id="1.25.40.10">
    <property type="entry name" value="Tetratricopeptide repeat domain"/>
    <property type="match status" value="1"/>
</dbReference>
<reference evidence="5 6" key="1">
    <citation type="submission" date="2020-02" db="EMBL/GenBank/DDBJ databases">
        <title>complete genome sequence of Rhodobacteraceae bacterium.</title>
        <authorList>
            <person name="Park J."/>
            <person name="Kim Y.-S."/>
            <person name="Kim K.-H."/>
        </authorList>
    </citation>
    <scope>NUCLEOTIDE SEQUENCE [LARGE SCALE GENOMIC DNA]</scope>
    <source>
        <strain evidence="5 6">RR4-56</strain>
    </source>
</reference>
<name>A0A7L5BTF1_9RHOB</name>
<proteinExistence type="predicted"/>
<keyword evidence="4" id="KW-0732">Signal</keyword>
<keyword evidence="6" id="KW-1185">Reference proteome</keyword>
<evidence type="ECO:0000256" key="1">
    <source>
        <dbReference type="ARBA" id="ARBA00022737"/>
    </source>
</evidence>
<dbReference type="PANTHER" id="PTHR44858">
    <property type="entry name" value="TETRATRICOPEPTIDE REPEAT PROTEIN 6"/>
    <property type="match status" value="1"/>
</dbReference>
<organism evidence="5 6">
    <name type="scientific">Pikeienuella piscinae</name>
    <dbReference type="NCBI Taxonomy" id="2748098"/>
    <lineage>
        <taxon>Bacteria</taxon>
        <taxon>Pseudomonadati</taxon>
        <taxon>Pseudomonadota</taxon>
        <taxon>Alphaproteobacteria</taxon>
        <taxon>Rhodobacterales</taxon>
        <taxon>Paracoccaceae</taxon>
        <taxon>Pikeienuella</taxon>
    </lineage>
</organism>
<dbReference type="Proteomes" id="UP000503336">
    <property type="component" value="Chromosome"/>
</dbReference>
<feature type="chain" id="PRO_5029872590" evidence="4">
    <location>
        <begin position="26"/>
        <end position="276"/>
    </location>
</feature>
<keyword evidence="1" id="KW-0677">Repeat</keyword>
<keyword evidence="2 3" id="KW-0802">TPR repeat</keyword>
<dbReference type="PROSITE" id="PS50005">
    <property type="entry name" value="TPR"/>
    <property type="match status" value="1"/>
</dbReference>
<gene>
    <name evidence="5" type="ORF">G5B40_07310</name>
</gene>
<dbReference type="RefSeq" id="WP_165096941.1">
    <property type="nucleotide sequence ID" value="NZ_CP049056.1"/>
</dbReference>
<feature type="repeat" description="TPR" evidence="3">
    <location>
        <begin position="130"/>
        <end position="163"/>
    </location>
</feature>
<dbReference type="PANTHER" id="PTHR44858:SF1">
    <property type="entry name" value="UDP-N-ACETYLGLUCOSAMINE--PEPTIDE N-ACETYLGLUCOSAMINYLTRANSFERASE SPINDLY-RELATED"/>
    <property type="match status" value="1"/>
</dbReference>
<dbReference type="SMART" id="SM00028">
    <property type="entry name" value="TPR"/>
    <property type="match status" value="4"/>
</dbReference>
<evidence type="ECO:0000256" key="2">
    <source>
        <dbReference type="ARBA" id="ARBA00022803"/>
    </source>
</evidence>
<dbReference type="InterPro" id="IPR019734">
    <property type="entry name" value="TPR_rpt"/>
</dbReference>
<dbReference type="SUPFAM" id="SSF48452">
    <property type="entry name" value="TPR-like"/>
    <property type="match status" value="2"/>
</dbReference>
<dbReference type="InterPro" id="IPR011990">
    <property type="entry name" value="TPR-like_helical_dom_sf"/>
</dbReference>